<reference evidence="2 3" key="1">
    <citation type="submission" date="2022-08" db="EMBL/GenBank/DDBJ databases">
        <title>Paenibacillus endoradicis sp. nov., Paenibacillus radicibacter sp. nov and Paenibacillus pararadicis sp. nov., three cold-adapted plant growth-promoting bacteria isolated from root of Larix gmelinii in Great Khingan.</title>
        <authorList>
            <person name="Xue H."/>
        </authorList>
    </citation>
    <scope>NUCLEOTIDE SEQUENCE [LARGE SCALE GENOMIC DNA]</scope>
    <source>
        <strain evidence="2 3">N5-1-1-5</strain>
    </source>
</reference>
<keyword evidence="3" id="KW-1185">Reference proteome</keyword>
<dbReference type="InterPro" id="IPR007295">
    <property type="entry name" value="DUF402"/>
</dbReference>
<dbReference type="PANTHER" id="PTHR41271:SF1">
    <property type="entry name" value="DUF402 DOMAIN-CONTAINING PROTEIN"/>
    <property type="match status" value="1"/>
</dbReference>
<proteinExistence type="predicted"/>
<accession>A0ABT1YAV0</accession>
<dbReference type="Pfam" id="PF04167">
    <property type="entry name" value="DUF402"/>
    <property type="match status" value="1"/>
</dbReference>
<organism evidence="2 3">
    <name type="scientific">Paenibacillus radicis</name>
    <name type="common">ex Xue et al. 2023</name>
    <dbReference type="NCBI Taxonomy" id="2972489"/>
    <lineage>
        <taxon>Bacteria</taxon>
        <taxon>Bacillati</taxon>
        <taxon>Bacillota</taxon>
        <taxon>Bacilli</taxon>
        <taxon>Bacillales</taxon>
        <taxon>Paenibacillaceae</taxon>
        <taxon>Paenibacillus</taxon>
    </lineage>
</organism>
<feature type="domain" description="DUF402" evidence="1">
    <location>
        <begin position="57"/>
        <end position="159"/>
    </location>
</feature>
<dbReference type="Gene3D" id="2.40.380.10">
    <property type="entry name" value="FomD-like"/>
    <property type="match status" value="1"/>
</dbReference>
<protein>
    <submittedName>
        <fullName evidence="2">DUF402 domain-containing protein</fullName>
    </submittedName>
</protein>
<dbReference type="InterPro" id="IPR035930">
    <property type="entry name" value="FomD-like_sf"/>
</dbReference>
<dbReference type="RefSeq" id="WP_258211495.1">
    <property type="nucleotide sequence ID" value="NZ_JANQBD010000001.1"/>
</dbReference>
<dbReference type="EMBL" id="JANQBD010000001">
    <property type="protein sequence ID" value="MCR8629885.1"/>
    <property type="molecule type" value="Genomic_DNA"/>
</dbReference>
<dbReference type="PANTHER" id="PTHR41271">
    <property type="entry name" value="DUF402 DOMAIN-CONTAINING PROTEIN"/>
    <property type="match status" value="1"/>
</dbReference>
<comment type="caution">
    <text evidence="2">The sequence shown here is derived from an EMBL/GenBank/DDBJ whole genome shotgun (WGS) entry which is preliminary data.</text>
</comment>
<evidence type="ECO:0000313" key="3">
    <source>
        <dbReference type="Proteomes" id="UP001300012"/>
    </source>
</evidence>
<dbReference type="Proteomes" id="UP001300012">
    <property type="component" value="Unassembled WGS sequence"/>
</dbReference>
<dbReference type="SUPFAM" id="SSF159234">
    <property type="entry name" value="FomD-like"/>
    <property type="match status" value="1"/>
</dbReference>
<evidence type="ECO:0000259" key="1">
    <source>
        <dbReference type="Pfam" id="PF04167"/>
    </source>
</evidence>
<gene>
    <name evidence="2" type="ORF">NV381_01590</name>
</gene>
<name>A0ABT1YAV0_9BACL</name>
<evidence type="ECO:0000313" key="2">
    <source>
        <dbReference type="EMBL" id="MCR8629885.1"/>
    </source>
</evidence>
<sequence length="178" mass="21035">MKRKMSSREDWITSGAEFLVANKKDTDFDGHITIIKIKEVTKPWWVKYHDEEFFIFDVGYCWTQHFPTNMHYALTTVFNENNQVIQWYIDVVKQYGLNEQGIPWYDDLYLDIVLLPSGKVFILDSEELQNALETGEITQFDFNLAWEVADDIKRSIANGIFQLPDLSIKHYKQLIDNK</sequence>